<dbReference type="InterPro" id="IPR002104">
    <property type="entry name" value="Integrase_catalytic"/>
</dbReference>
<evidence type="ECO:0000256" key="5">
    <source>
        <dbReference type="ARBA" id="ARBA00023172"/>
    </source>
</evidence>
<protein>
    <submittedName>
        <fullName evidence="9">Tyrosine-type recombinase/integrase</fullName>
    </submittedName>
</protein>
<dbReference type="RefSeq" id="WP_186853034.1">
    <property type="nucleotide sequence ID" value="NZ_JACOPO010000006.1"/>
</dbReference>
<dbReference type="GO" id="GO:0015074">
    <property type="term" value="P:DNA integration"/>
    <property type="evidence" value="ECO:0007669"/>
    <property type="project" value="UniProtKB-KW"/>
</dbReference>
<evidence type="ECO:0000256" key="1">
    <source>
        <dbReference type="ARBA" id="ARBA00003283"/>
    </source>
</evidence>
<dbReference type="SUPFAM" id="SSF56349">
    <property type="entry name" value="DNA breaking-rejoining enzymes"/>
    <property type="match status" value="1"/>
</dbReference>
<evidence type="ECO:0000259" key="7">
    <source>
        <dbReference type="PROSITE" id="PS51898"/>
    </source>
</evidence>
<feature type="domain" description="Core-binding (CB)" evidence="8">
    <location>
        <begin position="7"/>
        <end position="85"/>
    </location>
</feature>
<dbReference type="PANTHER" id="PTHR30349:SF89">
    <property type="entry name" value="INTEGRASE_RECOMBINASE"/>
    <property type="match status" value="1"/>
</dbReference>
<dbReference type="Gene3D" id="1.10.150.130">
    <property type="match status" value="1"/>
</dbReference>
<feature type="domain" description="Tyr recombinase" evidence="7">
    <location>
        <begin position="103"/>
        <end position="283"/>
    </location>
</feature>
<dbReference type="Pfam" id="PF00589">
    <property type="entry name" value="Phage_integrase"/>
    <property type="match status" value="1"/>
</dbReference>
<keyword evidence="10" id="KW-1185">Reference proteome</keyword>
<evidence type="ECO:0000256" key="2">
    <source>
        <dbReference type="ARBA" id="ARBA00008857"/>
    </source>
</evidence>
<comment type="caution">
    <text evidence="9">The sequence shown here is derived from an EMBL/GenBank/DDBJ whole genome shotgun (WGS) entry which is preliminary data.</text>
</comment>
<sequence>MEPKCHKFTPGLLRRYVLHLREEERADSTIEKYVRDLEALGRHLAGRPVTKAALIGWKEELTAAHAPATVNSMIAAVNGFLRFMGWRECAVKLLNIQKSPFCDEGRELTRSEYVRLVRAAELDGNRRLALVLQTICATGIRVSELKFITVEAVQTGRAEIANKGKRRTVFLPDKLRRLLRTYLQAQKKTAQPADVKNPVFTTRTGRPLDRSNIWRDMKRLCDSAGVEPGKVFPHNLRHLFARTYYTLEKDLSRLADILGHSSVNTTRVYTMESGAVHARQMERMGLVLTT</sequence>
<dbReference type="Proteomes" id="UP000628736">
    <property type="component" value="Unassembled WGS sequence"/>
</dbReference>
<dbReference type="PROSITE" id="PS51898">
    <property type="entry name" value="TYR_RECOMBINASE"/>
    <property type="match status" value="1"/>
</dbReference>
<gene>
    <name evidence="9" type="ORF">H8S11_10025</name>
</gene>
<dbReference type="AlphaFoldDB" id="A0A8J6J2E8"/>
<evidence type="ECO:0000256" key="4">
    <source>
        <dbReference type="ARBA" id="ARBA00023125"/>
    </source>
</evidence>
<proteinExistence type="inferred from homology"/>
<comment type="function">
    <text evidence="1">Site-specific tyrosine recombinase, which acts by catalyzing the cutting and rejoining of the recombining DNA molecules.</text>
</comment>
<keyword evidence="3" id="KW-0229">DNA integration</keyword>
<reference evidence="9" key="1">
    <citation type="submission" date="2020-08" db="EMBL/GenBank/DDBJ databases">
        <title>Genome public.</title>
        <authorList>
            <person name="Liu C."/>
            <person name="Sun Q."/>
        </authorList>
    </citation>
    <scope>NUCLEOTIDE SEQUENCE</scope>
    <source>
        <strain evidence="9">NSJ-23</strain>
    </source>
</reference>
<dbReference type="GO" id="GO:0006310">
    <property type="term" value="P:DNA recombination"/>
    <property type="evidence" value="ECO:0007669"/>
    <property type="project" value="UniProtKB-KW"/>
</dbReference>
<evidence type="ECO:0000313" key="9">
    <source>
        <dbReference type="EMBL" id="MBC5723149.1"/>
    </source>
</evidence>
<dbReference type="PANTHER" id="PTHR30349">
    <property type="entry name" value="PHAGE INTEGRASE-RELATED"/>
    <property type="match status" value="1"/>
</dbReference>
<dbReference type="InterPro" id="IPR050090">
    <property type="entry name" value="Tyrosine_recombinase_XerCD"/>
</dbReference>
<evidence type="ECO:0000256" key="3">
    <source>
        <dbReference type="ARBA" id="ARBA00022908"/>
    </source>
</evidence>
<evidence type="ECO:0000256" key="6">
    <source>
        <dbReference type="PROSITE-ProRule" id="PRU01248"/>
    </source>
</evidence>
<dbReference type="InterPro" id="IPR010998">
    <property type="entry name" value="Integrase_recombinase_N"/>
</dbReference>
<dbReference type="InterPro" id="IPR044068">
    <property type="entry name" value="CB"/>
</dbReference>
<dbReference type="InterPro" id="IPR004107">
    <property type="entry name" value="Integrase_SAM-like_N"/>
</dbReference>
<dbReference type="GO" id="GO:0003677">
    <property type="term" value="F:DNA binding"/>
    <property type="evidence" value="ECO:0007669"/>
    <property type="project" value="UniProtKB-UniRule"/>
</dbReference>
<evidence type="ECO:0000313" key="10">
    <source>
        <dbReference type="Proteomes" id="UP000628736"/>
    </source>
</evidence>
<keyword evidence="5" id="KW-0233">DNA recombination</keyword>
<dbReference type="PROSITE" id="PS51900">
    <property type="entry name" value="CB"/>
    <property type="match status" value="1"/>
</dbReference>
<dbReference type="EMBL" id="JACOPO010000006">
    <property type="protein sequence ID" value="MBC5723149.1"/>
    <property type="molecule type" value="Genomic_DNA"/>
</dbReference>
<dbReference type="InterPro" id="IPR011010">
    <property type="entry name" value="DNA_brk_join_enz"/>
</dbReference>
<keyword evidence="4 6" id="KW-0238">DNA-binding</keyword>
<organism evidence="9 10">
    <name type="scientific">Flintibacter hominis</name>
    <dbReference type="NCBI Taxonomy" id="2763048"/>
    <lineage>
        <taxon>Bacteria</taxon>
        <taxon>Bacillati</taxon>
        <taxon>Bacillota</taxon>
        <taxon>Clostridia</taxon>
        <taxon>Eubacteriales</taxon>
        <taxon>Flintibacter</taxon>
    </lineage>
</organism>
<name>A0A8J6J2E8_9FIRM</name>
<accession>A0A8J6J2E8</accession>
<evidence type="ECO:0000259" key="8">
    <source>
        <dbReference type="PROSITE" id="PS51900"/>
    </source>
</evidence>
<dbReference type="Pfam" id="PF02899">
    <property type="entry name" value="Phage_int_SAM_1"/>
    <property type="match status" value="1"/>
</dbReference>
<dbReference type="Gene3D" id="1.10.443.10">
    <property type="entry name" value="Intergrase catalytic core"/>
    <property type="match status" value="1"/>
</dbReference>
<dbReference type="InterPro" id="IPR013762">
    <property type="entry name" value="Integrase-like_cat_sf"/>
</dbReference>
<comment type="similarity">
    <text evidence="2">Belongs to the 'phage' integrase family.</text>
</comment>